<dbReference type="CDD" id="cd00305">
    <property type="entry name" value="Cu-Zn_Superoxide_Dismutase"/>
    <property type="match status" value="1"/>
</dbReference>
<dbReference type="OrthoDB" id="9792957at2"/>
<evidence type="ECO:0000259" key="3">
    <source>
        <dbReference type="Pfam" id="PF00080"/>
    </source>
</evidence>
<evidence type="ECO:0000256" key="1">
    <source>
        <dbReference type="ARBA" id="ARBA00010457"/>
    </source>
</evidence>
<dbReference type="EMBL" id="NOII01000049">
    <property type="protein sequence ID" value="OYD56119.1"/>
    <property type="molecule type" value="Genomic_DNA"/>
</dbReference>
<proteinExistence type="inferred from homology"/>
<dbReference type="InterPro" id="IPR024134">
    <property type="entry name" value="SOD_Cu/Zn_/chaperone"/>
</dbReference>
<name>A0A235F4C0_9BACL</name>
<reference evidence="4 5" key="1">
    <citation type="submission" date="2017-07" db="EMBL/GenBank/DDBJ databases">
        <title>Fictibacillus sp. nov. GDSW-R2A3 Genome sequencing and assembly.</title>
        <authorList>
            <person name="Mayilraj S."/>
        </authorList>
    </citation>
    <scope>NUCLEOTIDE SEQUENCE [LARGE SCALE GENOMIC DNA]</scope>
    <source>
        <strain evidence="4 5">GDSW-R2A3</strain>
    </source>
</reference>
<evidence type="ECO:0000313" key="5">
    <source>
        <dbReference type="Proteomes" id="UP000215059"/>
    </source>
</evidence>
<evidence type="ECO:0000256" key="2">
    <source>
        <dbReference type="SAM" id="MobiDB-lite"/>
    </source>
</evidence>
<comment type="caution">
    <text evidence="4">The sequence shown here is derived from an EMBL/GenBank/DDBJ whole genome shotgun (WGS) entry which is preliminary data.</text>
</comment>
<feature type="region of interest" description="Disordered" evidence="2">
    <location>
        <begin position="106"/>
        <end position="134"/>
    </location>
</feature>
<dbReference type="Proteomes" id="UP000215059">
    <property type="component" value="Unassembled WGS sequence"/>
</dbReference>
<dbReference type="GO" id="GO:0006801">
    <property type="term" value="P:superoxide metabolic process"/>
    <property type="evidence" value="ECO:0007669"/>
    <property type="project" value="InterPro"/>
</dbReference>
<comment type="similarity">
    <text evidence="1">Belongs to the Cu-Zn superoxide dismutase family.</text>
</comment>
<protein>
    <recommendedName>
        <fullName evidence="3">Superoxide dismutase copper/zinc binding domain-containing protein</fullName>
    </recommendedName>
</protein>
<accession>A0A235F4C0</accession>
<dbReference type="Gene3D" id="2.60.40.200">
    <property type="entry name" value="Superoxide dismutase, copper/zinc binding domain"/>
    <property type="match status" value="1"/>
</dbReference>
<dbReference type="Pfam" id="PF00080">
    <property type="entry name" value="Sod_Cu"/>
    <property type="match status" value="1"/>
</dbReference>
<sequence length="195" mass="20823">MWEVLNLKKSITVLLVLLLIVSAAGCGKKKEDHENHESKASASDIKRSSKEVVLMNAAGKKSGTVHLTQTAEGVEIHVKAEGLTSGEHGFHFHETAKCTAPDFESAGKHFNPGKRKHGFNNPEGFHAGDIPNLKTDKSGNAEVTFVSQNVTLNKGAANSLLRKGGTSIVVHEKADDYKTDPSGNSGGRILCGEIK</sequence>
<organism evidence="4 5">
    <name type="scientific">Fictibacillus aquaticus</name>
    <dbReference type="NCBI Taxonomy" id="2021314"/>
    <lineage>
        <taxon>Bacteria</taxon>
        <taxon>Bacillati</taxon>
        <taxon>Bacillota</taxon>
        <taxon>Bacilli</taxon>
        <taxon>Bacillales</taxon>
        <taxon>Fictibacillaceae</taxon>
        <taxon>Fictibacillus</taxon>
    </lineage>
</organism>
<gene>
    <name evidence="4" type="ORF">CGZ90_19225</name>
</gene>
<evidence type="ECO:0000313" key="4">
    <source>
        <dbReference type="EMBL" id="OYD56119.1"/>
    </source>
</evidence>
<dbReference type="InterPro" id="IPR036423">
    <property type="entry name" value="SOD-like_Cu/Zn_dom_sf"/>
</dbReference>
<dbReference type="AlphaFoldDB" id="A0A235F4C0"/>
<dbReference type="InterPro" id="IPR001424">
    <property type="entry name" value="SOD_Cu_Zn_dom"/>
</dbReference>
<dbReference type="SUPFAM" id="SSF49329">
    <property type="entry name" value="Cu,Zn superoxide dismutase-like"/>
    <property type="match status" value="1"/>
</dbReference>
<dbReference type="GO" id="GO:0005507">
    <property type="term" value="F:copper ion binding"/>
    <property type="evidence" value="ECO:0007669"/>
    <property type="project" value="InterPro"/>
</dbReference>
<keyword evidence="5" id="KW-1185">Reference proteome</keyword>
<feature type="domain" description="Superoxide dismutase copper/zinc binding" evidence="3">
    <location>
        <begin position="62"/>
        <end position="194"/>
    </location>
</feature>
<dbReference type="PANTHER" id="PTHR10003">
    <property type="entry name" value="SUPEROXIDE DISMUTASE CU-ZN -RELATED"/>
    <property type="match status" value="1"/>
</dbReference>